<keyword evidence="4 7" id="KW-0862">Zinc</keyword>
<dbReference type="EMBL" id="VMGN01000063">
    <property type="protein sequence ID" value="TSC92748.1"/>
    <property type="molecule type" value="Genomic_DNA"/>
</dbReference>
<feature type="active site" description="Proton donor" evidence="6">
    <location>
        <position position="307"/>
    </location>
</feature>
<gene>
    <name evidence="12" type="ORF">Athens101428_801</name>
</gene>
<dbReference type="GO" id="GO:0004222">
    <property type="term" value="F:metalloendopeptidase activity"/>
    <property type="evidence" value="ECO:0007669"/>
    <property type="project" value="InterPro"/>
</dbReference>
<comment type="similarity">
    <text evidence="8">Belongs to the peptidase M48 family.</text>
</comment>
<feature type="binding site" evidence="7">
    <location>
        <position position="227"/>
    </location>
    <ligand>
        <name>Zn(2+)</name>
        <dbReference type="ChEBI" id="CHEBI:29105"/>
        <note>catalytic</note>
    </ligand>
</feature>
<keyword evidence="5 8" id="KW-0482">Metalloprotease</keyword>
<dbReference type="GO" id="GO:0071586">
    <property type="term" value="P:CAAX-box protein processing"/>
    <property type="evidence" value="ECO:0007669"/>
    <property type="project" value="InterPro"/>
</dbReference>
<feature type="transmembrane region" description="Helical" evidence="9">
    <location>
        <begin position="49"/>
        <end position="78"/>
    </location>
</feature>
<dbReference type="GO" id="GO:0046872">
    <property type="term" value="F:metal ion binding"/>
    <property type="evidence" value="ECO:0007669"/>
    <property type="project" value="UniProtKB-KW"/>
</dbReference>
<keyword evidence="1 8" id="KW-0645">Protease</keyword>
<sequence length="369" mass="42585">MNSKKYNNTKLVLNISETILTFILLFVFVKTGISHSLENYLKGYTQNDYLLFLIFVISTGVCFALIFSPFSFYGGFILEHKYKLSNQSFLQWIWEGTKGILVSLVIGLPVLLFFYYVMQTFGNNWWLPFAVFLFIVSVVLARIVPVFILPLFYKIVPLENVELKERIIRLAEIAKMKIENVFSFNMSKTTKKANAAFTGLGKSKRVLLADTLLENYSLDEVETVLAHEFGHYKKKHIVKNLLLGTFLSFFTLFLIAKLYSLSLPFFNAEKLTQIYALPVLALWGMLISLLIQPLSNIISRKFEYEADEFAIATTGKHEAFLQTLDKLTEQNLGDKEPHPFVEWFFYSHPSINKRKNAILTFVNNYAEKI</sequence>
<evidence type="ECO:0000313" key="13">
    <source>
        <dbReference type="Proteomes" id="UP000316495"/>
    </source>
</evidence>
<dbReference type="CDD" id="cd07343">
    <property type="entry name" value="M48A_Zmpste24p_like"/>
    <property type="match status" value="1"/>
</dbReference>
<keyword evidence="9" id="KW-0472">Membrane</keyword>
<evidence type="ECO:0000256" key="6">
    <source>
        <dbReference type="PIRSR" id="PIRSR627057-1"/>
    </source>
</evidence>
<feature type="active site" evidence="6">
    <location>
        <position position="228"/>
    </location>
</feature>
<dbReference type="Pfam" id="PF01435">
    <property type="entry name" value="Peptidase_M48"/>
    <property type="match status" value="1"/>
</dbReference>
<feature type="transmembrane region" description="Helical" evidence="9">
    <location>
        <begin position="272"/>
        <end position="291"/>
    </location>
</feature>
<feature type="transmembrane region" description="Helical" evidence="9">
    <location>
        <begin position="12"/>
        <end position="29"/>
    </location>
</feature>
<evidence type="ECO:0000259" key="11">
    <source>
        <dbReference type="Pfam" id="PF16491"/>
    </source>
</evidence>
<evidence type="ECO:0000256" key="1">
    <source>
        <dbReference type="ARBA" id="ARBA00022670"/>
    </source>
</evidence>
<comment type="cofactor">
    <cofactor evidence="7 8">
        <name>Zn(2+)</name>
        <dbReference type="ChEBI" id="CHEBI:29105"/>
    </cofactor>
    <text evidence="7 8">Binds 1 zinc ion per subunit.</text>
</comment>
<proteinExistence type="inferred from homology"/>
<feature type="transmembrane region" description="Helical" evidence="9">
    <location>
        <begin position="241"/>
        <end position="260"/>
    </location>
</feature>
<evidence type="ECO:0000313" key="12">
    <source>
        <dbReference type="EMBL" id="TSC92748.1"/>
    </source>
</evidence>
<dbReference type="Pfam" id="PF16491">
    <property type="entry name" value="Peptidase_M48_N"/>
    <property type="match status" value="1"/>
</dbReference>
<evidence type="ECO:0000256" key="2">
    <source>
        <dbReference type="ARBA" id="ARBA00022723"/>
    </source>
</evidence>
<evidence type="ECO:0000256" key="5">
    <source>
        <dbReference type="ARBA" id="ARBA00023049"/>
    </source>
</evidence>
<feature type="binding site" evidence="7">
    <location>
        <position position="303"/>
    </location>
    <ligand>
        <name>Zn(2+)</name>
        <dbReference type="ChEBI" id="CHEBI:29105"/>
        <note>catalytic</note>
    </ligand>
</feature>
<accession>A0A554LIU0</accession>
<feature type="transmembrane region" description="Helical" evidence="9">
    <location>
        <begin position="99"/>
        <end position="117"/>
    </location>
</feature>
<organism evidence="12 13">
    <name type="scientific">Candidatus Berkelbacteria bacterium Athens1014_28</name>
    <dbReference type="NCBI Taxonomy" id="2017145"/>
    <lineage>
        <taxon>Bacteria</taxon>
        <taxon>Candidatus Berkelbacteria</taxon>
    </lineage>
</organism>
<protein>
    <submittedName>
        <fullName evidence="12">STE24 endopeptidase</fullName>
    </submittedName>
</protein>
<dbReference type="InterPro" id="IPR032456">
    <property type="entry name" value="Peptidase_M48_N"/>
</dbReference>
<dbReference type="InterPro" id="IPR001915">
    <property type="entry name" value="Peptidase_M48"/>
</dbReference>
<dbReference type="InterPro" id="IPR027057">
    <property type="entry name" value="CAXX_Prtase_1"/>
</dbReference>
<feature type="binding site" evidence="7">
    <location>
        <position position="231"/>
    </location>
    <ligand>
        <name>Zn(2+)</name>
        <dbReference type="ChEBI" id="CHEBI:29105"/>
        <note>catalytic</note>
    </ligand>
</feature>
<evidence type="ECO:0000256" key="8">
    <source>
        <dbReference type="RuleBase" id="RU003983"/>
    </source>
</evidence>
<evidence type="ECO:0000256" key="4">
    <source>
        <dbReference type="ARBA" id="ARBA00022833"/>
    </source>
</evidence>
<reference evidence="12 13" key="1">
    <citation type="submission" date="2017-07" db="EMBL/GenBank/DDBJ databases">
        <title>Mechanisms for carbon and nitrogen cycling indicate functional differentiation within the Candidate Phyla Radiation.</title>
        <authorList>
            <person name="Danczak R.E."/>
            <person name="Johnston M.D."/>
            <person name="Kenah C."/>
            <person name="Slattery M."/>
            <person name="Wrighton K.C."/>
            <person name="Wilkins M.J."/>
        </authorList>
    </citation>
    <scope>NUCLEOTIDE SEQUENCE [LARGE SCALE GENOMIC DNA]</scope>
    <source>
        <strain evidence="12">Athens1014_28</strain>
    </source>
</reference>
<keyword evidence="9" id="KW-1133">Transmembrane helix</keyword>
<dbReference type="Gene3D" id="3.30.2010.10">
    <property type="entry name" value="Metalloproteases ('zincins'), catalytic domain"/>
    <property type="match status" value="1"/>
</dbReference>
<evidence type="ECO:0000256" key="3">
    <source>
        <dbReference type="ARBA" id="ARBA00022801"/>
    </source>
</evidence>
<feature type="domain" description="CAAX prenyl protease 1 N-terminal" evidence="11">
    <location>
        <begin position="2"/>
        <end position="154"/>
    </location>
</feature>
<feature type="domain" description="Peptidase M48" evidence="10">
    <location>
        <begin position="157"/>
        <end position="358"/>
    </location>
</feature>
<feature type="transmembrane region" description="Helical" evidence="9">
    <location>
        <begin position="129"/>
        <end position="153"/>
    </location>
</feature>
<comment type="caution">
    <text evidence="12">The sequence shown here is derived from an EMBL/GenBank/DDBJ whole genome shotgun (WGS) entry which is preliminary data.</text>
</comment>
<evidence type="ECO:0000256" key="9">
    <source>
        <dbReference type="SAM" id="Phobius"/>
    </source>
</evidence>
<keyword evidence="9" id="KW-0812">Transmembrane</keyword>
<dbReference type="PANTHER" id="PTHR10120">
    <property type="entry name" value="CAAX PRENYL PROTEASE 1"/>
    <property type="match status" value="1"/>
</dbReference>
<dbReference type="AlphaFoldDB" id="A0A554LIU0"/>
<dbReference type="Proteomes" id="UP000316495">
    <property type="component" value="Unassembled WGS sequence"/>
</dbReference>
<keyword evidence="3 8" id="KW-0378">Hydrolase</keyword>
<evidence type="ECO:0000256" key="7">
    <source>
        <dbReference type="PIRSR" id="PIRSR627057-2"/>
    </source>
</evidence>
<name>A0A554LIU0_9BACT</name>
<evidence type="ECO:0000259" key="10">
    <source>
        <dbReference type="Pfam" id="PF01435"/>
    </source>
</evidence>
<keyword evidence="2 7" id="KW-0479">Metal-binding</keyword>